<proteinExistence type="predicted"/>
<dbReference type="Pfam" id="PF05016">
    <property type="entry name" value="ParE_toxin"/>
    <property type="match status" value="1"/>
</dbReference>
<dbReference type="InterPro" id="IPR035093">
    <property type="entry name" value="RelE/ParE_toxin_dom_sf"/>
</dbReference>
<keyword evidence="1" id="KW-1277">Toxin-antitoxin system</keyword>
<name>A0A7G9YI90_9EURY</name>
<organism evidence="2">
    <name type="scientific">Candidatus Methanogaster sp. ANME-2c ERB4</name>
    <dbReference type="NCBI Taxonomy" id="2759911"/>
    <lineage>
        <taxon>Archaea</taxon>
        <taxon>Methanobacteriati</taxon>
        <taxon>Methanobacteriota</taxon>
        <taxon>Stenosarchaea group</taxon>
        <taxon>Methanomicrobia</taxon>
        <taxon>Methanosarcinales</taxon>
        <taxon>ANME-2 cluster</taxon>
        <taxon>Candidatus Methanogasteraceae</taxon>
        <taxon>Candidatus Methanogaster</taxon>
    </lineage>
</organism>
<gene>
    <name evidence="2" type="ORF">LDJELIEA_00022</name>
</gene>
<evidence type="ECO:0008006" key="3">
    <source>
        <dbReference type="Google" id="ProtNLM"/>
    </source>
</evidence>
<accession>A0A7G9YI90</accession>
<dbReference type="InterPro" id="IPR007712">
    <property type="entry name" value="RelE/ParE_toxin"/>
</dbReference>
<reference evidence="2" key="1">
    <citation type="submission" date="2020-06" db="EMBL/GenBank/DDBJ databases">
        <title>Unique genomic features of the anaerobic methanotrophic archaea.</title>
        <authorList>
            <person name="Chadwick G.L."/>
            <person name="Skennerton C.T."/>
            <person name="Laso-Perez R."/>
            <person name="Leu A.O."/>
            <person name="Speth D.R."/>
            <person name="Yu H."/>
            <person name="Morgan-Lang C."/>
            <person name="Hatzenpichler R."/>
            <person name="Goudeau D."/>
            <person name="Malmstrom R."/>
            <person name="Brazelton W.J."/>
            <person name="Woyke T."/>
            <person name="Hallam S.J."/>
            <person name="Tyson G.W."/>
            <person name="Wegener G."/>
            <person name="Boetius A."/>
            <person name="Orphan V."/>
        </authorList>
    </citation>
    <scope>NUCLEOTIDE SEQUENCE</scope>
</reference>
<dbReference type="Gene3D" id="3.30.2310.20">
    <property type="entry name" value="RelE-like"/>
    <property type="match status" value="1"/>
</dbReference>
<evidence type="ECO:0000256" key="1">
    <source>
        <dbReference type="ARBA" id="ARBA00022649"/>
    </source>
</evidence>
<dbReference type="AlphaFoldDB" id="A0A7G9YI90"/>
<dbReference type="EMBL" id="MT631272">
    <property type="protein sequence ID" value="QNO47724.1"/>
    <property type="molecule type" value="Genomic_DNA"/>
</dbReference>
<sequence length="80" mass="9397">MICLRFYLTSLQKFLKKTDTGTTSRIIEAIEKLADDPISHDLKRIIGHAEKLFRIRAGKFRILYRGDYTNHTIVIINYIQ</sequence>
<dbReference type="SUPFAM" id="SSF143011">
    <property type="entry name" value="RelE-like"/>
    <property type="match status" value="1"/>
</dbReference>
<evidence type="ECO:0000313" key="2">
    <source>
        <dbReference type="EMBL" id="QNO47724.1"/>
    </source>
</evidence>
<protein>
    <recommendedName>
        <fullName evidence="3">Type II toxin-antitoxin system RelE/ParE family toxin</fullName>
    </recommendedName>
</protein>